<dbReference type="Pfam" id="PF13343">
    <property type="entry name" value="SBP_bac_6"/>
    <property type="match status" value="1"/>
</dbReference>
<feature type="chain" id="PRO_5012955667" description="ABC transporter substrate-binding protein" evidence="2">
    <location>
        <begin position="34"/>
        <end position="356"/>
    </location>
</feature>
<dbReference type="GO" id="GO:0030976">
    <property type="term" value="F:thiamine pyrophosphate binding"/>
    <property type="evidence" value="ECO:0007669"/>
    <property type="project" value="TreeGrafter"/>
</dbReference>
<gene>
    <name evidence="3" type="ORF">AGR7A_pAt20295</name>
</gene>
<dbReference type="GO" id="GO:0030975">
    <property type="term" value="F:thiamine binding"/>
    <property type="evidence" value="ECO:0007669"/>
    <property type="project" value="TreeGrafter"/>
</dbReference>
<protein>
    <recommendedName>
        <fullName evidence="5">ABC transporter substrate-binding protein</fullName>
    </recommendedName>
</protein>
<dbReference type="EMBL" id="FCNP01000049">
    <property type="protein sequence ID" value="CVI63597.1"/>
    <property type="molecule type" value="Genomic_DNA"/>
</dbReference>
<dbReference type="RefSeq" id="WP_162936155.1">
    <property type="nucleotide sequence ID" value="NZ_LT009777.1"/>
</dbReference>
<accession>A0A1S7U9Q4</accession>
<dbReference type="PANTHER" id="PTHR30006">
    <property type="entry name" value="THIAMINE-BINDING PERIPLASMIC PROTEIN-RELATED"/>
    <property type="match status" value="1"/>
</dbReference>
<reference evidence="3" key="1">
    <citation type="submission" date="2016-01" db="EMBL/GenBank/DDBJ databases">
        <authorList>
            <person name="Regsiter A."/>
            <person name="william w."/>
        </authorList>
    </citation>
    <scope>NUCLEOTIDE SEQUENCE</scope>
    <source>
        <strain evidence="3">NCPPB 1641</strain>
    </source>
</reference>
<keyword evidence="4" id="KW-1185">Reference proteome</keyword>
<evidence type="ECO:0000256" key="2">
    <source>
        <dbReference type="SAM" id="SignalP"/>
    </source>
</evidence>
<dbReference type="Proteomes" id="UP000192140">
    <property type="component" value="Unassembled WGS sequence"/>
</dbReference>
<feature type="signal peptide" evidence="2">
    <location>
        <begin position="1"/>
        <end position="33"/>
    </location>
</feature>
<dbReference type="Gene3D" id="3.40.190.10">
    <property type="entry name" value="Periplasmic binding protein-like II"/>
    <property type="match status" value="2"/>
</dbReference>
<dbReference type="PROSITE" id="PS51318">
    <property type="entry name" value="TAT"/>
    <property type="match status" value="1"/>
</dbReference>
<dbReference type="GO" id="GO:0015888">
    <property type="term" value="P:thiamine transport"/>
    <property type="evidence" value="ECO:0007669"/>
    <property type="project" value="TreeGrafter"/>
</dbReference>
<evidence type="ECO:0000256" key="1">
    <source>
        <dbReference type="ARBA" id="ARBA00022729"/>
    </source>
</evidence>
<dbReference type="AlphaFoldDB" id="A0A1S7U9Q4"/>
<dbReference type="GO" id="GO:0030288">
    <property type="term" value="C:outer membrane-bounded periplasmic space"/>
    <property type="evidence" value="ECO:0007669"/>
    <property type="project" value="TreeGrafter"/>
</dbReference>
<dbReference type="InterPro" id="IPR006311">
    <property type="entry name" value="TAT_signal"/>
</dbReference>
<name>A0A1S7U9Q4_9HYPH</name>
<comment type="caution">
    <text evidence="3">The sequence shown here is derived from an EMBL/GenBank/DDBJ whole genome shotgun (WGS) entry which is preliminary data.</text>
</comment>
<evidence type="ECO:0000313" key="3">
    <source>
        <dbReference type="EMBL" id="CVI63597.1"/>
    </source>
</evidence>
<dbReference type="SUPFAM" id="SSF53850">
    <property type="entry name" value="Periplasmic binding protein-like II"/>
    <property type="match status" value="1"/>
</dbReference>
<proteinExistence type="predicted"/>
<evidence type="ECO:0000313" key="4">
    <source>
        <dbReference type="Proteomes" id="UP000192140"/>
    </source>
</evidence>
<dbReference type="PANTHER" id="PTHR30006:SF2">
    <property type="entry name" value="ABC TRANSPORTER SUBSTRATE-BINDING PROTEIN"/>
    <property type="match status" value="1"/>
</dbReference>
<keyword evidence="1 2" id="KW-0732">Signal</keyword>
<evidence type="ECO:0008006" key="5">
    <source>
        <dbReference type="Google" id="ProtNLM"/>
    </source>
</evidence>
<sequence>MFEDQKSTRRDVLKIALAAGAASGIFPVQSAFAADTLVVSDFGGELGDWNKRFIDGRFTKDTGGSVTRDAGADNAARLAKIKLGIPARTYDMCFFSDGYFARAEAEGVLAGLNASSANIPNIANVDSRFIKPNYVANFYNGLGLAYNPSMVKSPPTSWADMWNPEYAGKISLPNISHSFGLHVIMICGLVASGNMKDVDGALVKLKELAALKPMWALDSFTLMRNLEQGEAAIGWIGRGEYYTLLKKGNVETKFVMPKEGGFQAHWAYAPVKNTRYMESVEKYINISIDAEVMAGYAQNFGWTPTNKRWVEHVDPSVVKMIAMTDEENGRIADVDNAWLNSNWSDLTNKWNRVVGA</sequence>
<organism evidence="3 4">
    <name type="scientific">Agrobacterium deltaense NCPPB 1641</name>
    <dbReference type="NCBI Taxonomy" id="1183425"/>
    <lineage>
        <taxon>Bacteria</taxon>
        <taxon>Pseudomonadati</taxon>
        <taxon>Pseudomonadota</taxon>
        <taxon>Alphaproteobacteria</taxon>
        <taxon>Hyphomicrobiales</taxon>
        <taxon>Rhizobiaceae</taxon>
        <taxon>Rhizobium/Agrobacterium group</taxon>
        <taxon>Agrobacterium</taxon>
    </lineage>
</organism>